<feature type="transmembrane region" description="Helical" evidence="1">
    <location>
        <begin position="27"/>
        <end position="43"/>
    </location>
</feature>
<name>A0ABV6GBJ1_9BACI</name>
<keyword evidence="3" id="KW-1185">Reference proteome</keyword>
<feature type="transmembrane region" description="Helical" evidence="1">
    <location>
        <begin position="48"/>
        <end position="69"/>
    </location>
</feature>
<comment type="caution">
    <text evidence="2">The sequence shown here is derived from an EMBL/GenBank/DDBJ whole genome shotgun (WGS) entry which is preliminary data.</text>
</comment>
<keyword evidence="1" id="KW-0472">Membrane</keyword>
<keyword evidence="1" id="KW-0812">Transmembrane</keyword>
<dbReference type="InterPro" id="IPR020258">
    <property type="entry name" value="Uncharacterised_YbeF"/>
</dbReference>
<dbReference type="Proteomes" id="UP001589854">
    <property type="component" value="Unassembled WGS sequence"/>
</dbReference>
<sequence length="72" mass="8275">MIFTIFPLLVFLATVIGYLLTKKVVVPPAIIFVVFSFISLLFFNETFFVWVITYTVLSVTITLLTKIIVDKR</sequence>
<keyword evidence="1" id="KW-1133">Transmembrane helix</keyword>
<evidence type="ECO:0000313" key="3">
    <source>
        <dbReference type="Proteomes" id="UP001589854"/>
    </source>
</evidence>
<accession>A0ABV6GBJ1</accession>
<evidence type="ECO:0000313" key="2">
    <source>
        <dbReference type="EMBL" id="MFC0271036.1"/>
    </source>
</evidence>
<evidence type="ECO:0000256" key="1">
    <source>
        <dbReference type="SAM" id="Phobius"/>
    </source>
</evidence>
<organism evidence="2 3">
    <name type="scientific">Metabacillus herbersteinensis</name>
    <dbReference type="NCBI Taxonomy" id="283816"/>
    <lineage>
        <taxon>Bacteria</taxon>
        <taxon>Bacillati</taxon>
        <taxon>Bacillota</taxon>
        <taxon>Bacilli</taxon>
        <taxon>Bacillales</taxon>
        <taxon>Bacillaceae</taxon>
        <taxon>Metabacillus</taxon>
    </lineage>
</organism>
<dbReference type="Pfam" id="PF10852">
    <property type="entry name" value="DUF2651"/>
    <property type="match status" value="1"/>
</dbReference>
<dbReference type="RefSeq" id="WP_378931934.1">
    <property type="nucleotide sequence ID" value="NZ_JBHLVO010000003.1"/>
</dbReference>
<gene>
    <name evidence="2" type="ORF">ACFFIX_06180</name>
</gene>
<protein>
    <submittedName>
        <fullName evidence="2">DUF2651 family protein</fullName>
    </submittedName>
</protein>
<dbReference type="EMBL" id="JBHLVO010000003">
    <property type="protein sequence ID" value="MFC0271036.1"/>
    <property type="molecule type" value="Genomic_DNA"/>
</dbReference>
<reference evidence="2 3" key="1">
    <citation type="submission" date="2024-09" db="EMBL/GenBank/DDBJ databases">
        <authorList>
            <person name="Sun Q."/>
            <person name="Mori K."/>
        </authorList>
    </citation>
    <scope>NUCLEOTIDE SEQUENCE [LARGE SCALE GENOMIC DNA]</scope>
    <source>
        <strain evidence="2 3">CCM 7228</strain>
    </source>
</reference>
<proteinExistence type="predicted"/>